<protein>
    <submittedName>
        <fullName evidence="2">Putative DNA-binding protein with PD1-like DNA-binding motif</fullName>
    </submittedName>
</protein>
<keyword evidence="2" id="KW-0238">DNA-binding</keyword>
<dbReference type="GO" id="GO:0003677">
    <property type="term" value="F:DNA binding"/>
    <property type="evidence" value="ECO:0007669"/>
    <property type="project" value="UniProtKB-KW"/>
</dbReference>
<dbReference type="PATRIC" id="fig|1173027.3.peg.1608"/>
<dbReference type="InterPro" id="IPR005175">
    <property type="entry name" value="PPC_dom"/>
</dbReference>
<reference evidence="2 3" key="1">
    <citation type="submission" date="2012-06" db="EMBL/GenBank/DDBJ databases">
        <title>Finished chromosome of genome of Microcoleus sp. PCC 7113.</title>
        <authorList>
            <consortium name="US DOE Joint Genome Institute"/>
            <person name="Gugger M."/>
            <person name="Coursin T."/>
            <person name="Rippka R."/>
            <person name="Tandeau De Marsac N."/>
            <person name="Huntemann M."/>
            <person name="Wei C.-L."/>
            <person name="Han J."/>
            <person name="Detter J.C."/>
            <person name="Han C."/>
            <person name="Tapia R."/>
            <person name="Chen A."/>
            <person name="Kyrpides N."/>
            <person name="Mavromatis K."/>
            <person name="Markowitz V."/>
            <person name="Szeto E."/>
            <person name="Ivanova N."/>
            <person name="Pagani I."/>
            <person name="Pati A."/>
            <person name="Goodwin L."/>
            <person name="Nordberg H.P."/>
            <person name="Cantor M.N."/>
            <person name="Hua S.X."/>
            <person name="Woyke T."/>
            <person name="Kerfeld C.A."/>
        </authorList>
    </citation>
    <scope>NUCLEOTIDE SEQUENCE [LARGE SCALE GENOMIC DNA]</scope>
    <source>
        <strain evidence="2 3">PCC 7113</strain>
    </source>
</reference>
<dbReference type="SUPFAM" id="SSF117856">
    <property type="entry name" value="AF0104/ALDC/Ptd012-like"/>
    <property type="match status" value="1"/>
</dbReference>
<feature type="domain" description="PPC" evidence="1">
    <location>
        <begin position="1"/>
        <end position="129"/>
    </location>
</feature>
<keyword evidence="3" id="KW-1185">Reference proteome</keyword>
<dbReference type="eggNOG" id="COG1661">
    <property type="taxonomic scope" value="Bacteria"/>
</dbReference>
<dbReference type="EMBL" id="CP003630">
    <property type="protein sequence ID" value="AFZ17325.1"/>
    <property type="molecule type" value="Genomic_DNA"/>
</dbReference>
<dbReference type="Proteomes" id="UP000010471">
    <property type="component" value="Chromosome"/>
</dbReference>
<dbReference type="PROSITE" id="PS51742">
    <property type="entry name" value="PPC"/>
    <property type="match status" value="1"/>
</dbReference>
<dbReference type="Gene3D" id="3.30.1330.80">
    <property type="entry name" value="Hypothetical protein, similar to alpha- acetolactate decarboxylase, domain 2"/>
    <property type="match status" value="1"/>
</dbReference>
<dbReference type="RefSeq" id="WP_015181482.1">
    <property type="nucleotide sequence ID" value="NC_019738.1"/>
</dbReference>
<evidence type="ECO:0000313" key="2">
    <source>
        <dbReference type="EMBL" id="AFZ17325.1"/>
    </source>
</evidence>
<dbReference type="CDD" id="cd11378">
    <property type="entry name" value="DUF296"/>
    <property type="match status" value="1"/>
</dbReference>
<accession>K9WAB3</accession>
<dbReference type="KEGG" id="mic:Mic7113_1447"/>
<dbReference type="PANTHER" id="PTHR34988:SF1">
    <property type="entry name" value="DNA-BINDING PROTEIN"/>
    <property type="match status" value="1"/>
</dbReference>
<organism evidence="2 3">
    <name type="scientific">Allocoleopsis franciscana PCC 7113</name>
    <dbReference type="NCBI Taxonomy" id="1173027"/>
    <lineage>
        <taxon>Bacteria</taxon>
        <taxon>Bacillati</taxon>
        <taxon>Cyanobacteriota</taxon>
        <taxon>Cyanophyceae</taxon>
        <taxon>Coleofasciculales</taxon>
        <taxon>Coleofasciculaceae</taxon>
        <taxon>Allocoleopsis</taxon>
        <taxon>Allocoleopsis franciscana</taxon>
    </lineage>
</organism>
<dbReference type="AlphaFoldDB" id="K9WAB3"/>
<dbReference type="HOGENOM" id="CLU_114051_3_1_3"/>
<evidence type="ECO:0000313" key="3">
    <source>
        <dbReference type="Proteomes" id="UP000010471"/>
    </source>
</evidence>
<dbReference type="OrthoDB" id="552202at2"/>
<proteinExistence type="predicted"/>
<gene>
    <name evidence="2" type="ORF">Mic7113_1447</name>
</gene>
<dbReference type="PANTHER" id="PTHR34988">
    <property type="entry name" value="PROTEIN, PUTATIVE-RELATED"/>
    <property type="match status" value="1"/>
</dbReference>
<evidence type="ECO:0000259" key="1">
    <source>
        <dbReference type="PROSITE" id="PS51742"/>
    </source>
</evidence>
<dbReference type="Pfam" id="PF03479">
    <property type="entry name" value="PCC"/>
    <property type="match status" value="1"/>
</dbReference>
<name>K9WAB3_9CYAN</name>
<sequence length="136" mass="15206">MNIFAIRLKPDEDLRQSLIHFVQQNNIQAGFILTGVGSLKQATLRFASQNYSQVFKQQFEIVSLVGTLSTHGIHIHISLSNRQGKTLGGHLLEGCIIYTTAEIVIGTSEDFVFLRTMDESTGYQELEIQPKNPSLN</sequence>
<dbReference type="STRING" id="1173027.Mic7113_1447"/>